<proteinExistence type="predicted"/>
<reference evidence="2" key="3">
    <citation type="submission" date="2022-06" db="UniProtKB">
        <authorList>
            <consortium name="EnsemblPlants"/>
        </authorList>
    </citation>
    <scope>IDENTIFICATION</scope>
</reference>
<evidence type="ECO:0000256" key="1">
    <source>
        <dbReference type="SAM" id="SignalP"/>
    </source>
</evidence>
<dbReference type="Proteomes" id="UP000015106">
    <property type="component" value="Chromosome 5"/>
</dbReference>
<keyword evidence="3" id="KW-1185">Reference proteome</keyword>
<reference evidence="2" key="2">
    <citation type="submission" date="2018-03" db="EMBL/GenBank/DDBJ databases">
        <title>The Triticum urartu genome reveals the dynamic nature of wheat genome evolution.</title>
        <authorList>
            <person name="Ling H."/>
            <person name="Ma B."/>
            <person name="Shi X."/>
            <person name="Liu H."/>
            <person name="Dong L."/>
            <person name="Sun H."/>
            <person name="Cao Y."/>
            <person name="Gao Q."/>
            <person name="Zheng S."/>
            <person name="Li Y."/>
            <person name="Yu Y."/>
            <person name="Du H."/>
            <person name="Qi M."/>
            <person name="Li Y."/>
            <person name="Yu H."/>
            <person name="Cui Y."/>
            <person name="Wang N."/>
            <person name="Chen C."/>
            <person name="Wu H."/>
            <person name="Zhao Y."/>
            <person name="Zhang J."/>
            <person name="Li Y."/>
            <person name="Zhou W."/>
            <person name="Zhang B."/>
            <person name="Hu W."/>
            <person name="Eijk M."/>
            <person name="Tang J."/>
            <person name="Witsenboer H."/>
            <person name="Zhao S."/>
            <person name="Li Z."/>
            <person name="Zhang A."/>
            <person name="Wang D."/>
            <person name="Liang C."/>
        </authorList>
    </citation>
    <scope>NUCLEOTIDE SEQUENCE [LARGE SCALE GENOMIC DNA]</scope>
    <source>
        <strain evidence="2">cv. G1812</strain>
    </source>
</reference>
<reference evidence="3" key="1">
    <citation type="journal article" date="2013" name="Nature">
        <title>Draft genome of the wheat A-genome progenitor Triticum urartu.</title>
        <authorList>
            <person name="Ling H.Q."/>
            <person name="Zhao S."/>
            <person name="Liu D."/>
            <person name="Wang J."/>
            <person name="Sun H."/>
            <person name="Zhang C."/>
            <person name="Fan H."/>
            <person name="Li D."/>
            <person name="Dong L."/>
            <person name="Tao Y."/>
            <person name="Gao C."/>
            <person name="Wu H."/>
            <person name="Li Y."/>
            <person name="Cui Y."/>
            <person name="Guo X."/>
            <person name="Zheng S."/>
            <person name="Wang B."/>
            <person name="Yu K."/>
            <person name="Liang Q."/>
            <person name="Yang W."/>
            <person name="Lou X."/>
            <person name="Chen J."/>
            <person name="Feng M."/>
            <person name="Jian J."/>
            <person name="Zhang X."/>
            <person name="Luo G."/>
            <person name="Jiang Y."/>
            <person name="Liu J."/>
            <person name="Wang Z."/>
            <person name="Sha Y."/>
            <person name="Zhang B."/>
            <person name="Wu H."/>
            <person name="Tang D."/>
            <person name="Shen Q."/>
            <person name="Xue P."/>
            <person name="Zou S."/>
            <person name="Wang X."/>
            <person name="Liu X."/>
            <person name="Wang F."/>
            <person name="Yang Y."/>
            <person name="An X."/>
            <person name="Dong Z."/>
            <person name="Zhang K."/>
            <person name="Zhang X."/>
            <person name="Luo M.C."/>
            <person name="Dvorak J."/>
            <person name="Tong Y."/>
            <person name="Wang J."/>
            <person name="Yang H."/>
            <person name="Li Z."/>
            <person name="Wang D."/>
            <person name="Zhang A."/>
            <person name="Wang J."/>
        </authorList>
    </citation>
    <scope>NUCLEOTIDE SEQUENCE</scope>
    <source>
        <strain evidence="3">cv. G1812</strain>
    </source>
</reference>
<protein>
    <submittedName>
        <fullName evidence="2">Uncharacterized protein</fullName>
    </submittedName>
</protein>
<name>A0A8R7UHI9_TRIUA</name>
<accession>A0A8R7UHI9</accession>
<sequence>MIWASLFTTYFFLLSLQRRLPLPLPPSCLIPLPPSSSHSGKRPLPWWSEPPRRRRLGFHQERGRLGFVKLGSFRVPSRTAHLGFRQAPSSSASSRRCFNQEEEKARLVMCRTETLPASKMELCPIAP</sequence>
<organism evidence="2 3">
    <name type="scientific">Triticum urartu</name>
    <name type="common">Red wild einkorn</name>
    <name type="synonym">Crithodium urartu</name>
    <dbReference type="NCBI Taxonomy" id="4572"/>
    <lineage>
        <taxon>Eukaryota</taxon>
        <taxon>Viridiplantae</taxon>
        <taxon>Streptophyta</taxon>
        <taxon>Embryophyta</taxon>
        <taxon>Tracheophyta</taxon>
        <taxon>Spermatophyta</taxon>
        <taxon>Magnoliopsida</taxon>
        <taxon>Liliopsida</taxon>
        <taxon>Poales</taxon>
        <taxon>Poaceae</taxon>
        <taxon>BOP clade</taxon>
        <taxon>Pooideae</taxon>
        <taxon>Triticodae</taxon>
        <taxon>Triticeae</taxon>
        <taxon>Triticinae</taxon>
        <taxon>Triticum</taxon>
    </lineage>
</organism>
<dbReference type="Gramene" id="TuG1812G0500002064.01.T01">
    <property type="protein sequence ID" value="TuG1812G0500002064.01.T01"/>
    <property type="gene ID" value="TuG1812G0500002064.01"/>
</dbReference>
<feature type="chain" id="PRO_5046214942" evidence="1">
    <location>
        <begin position="22"/>
        <end position="127"/>
    </location>
</feature>
<keyword evidence="1" id="KW-0732">Signal</keyword>
<feature type="signal peptide" evidence="1">
    <location>
        <begin position="1"/>
        <end position="21"/>
    </location>
</feature>
<evidence type="ECO:0000313" key="3">
    <source>
        <dbReference type="Proteomes" id="UP000015106"/>
    </source>
</evidence>
<dbReference type="AlphaFoldDB" id="A0A8R7UHI9"/>
<dbReference type="EnsemblPlants" id="TuG1812G0500002064.01.T01">
    <property type="protein sequence ID" value="TuG1812G0500002064.01.T01"/>
    <property type="gene ID" value="TuG1812G0500002064.01"/>
</dbReference>
<evidence type="ECO:0000313" key="2">
    <source>
        <dbReference type="EnsemblPlants" id="TuG1812G0500002064.01.T01"/>
    </source>
</evidence>